<feature type="chain" id="PRO_5002148426" evidence="1">
    <location>
        <begin position="22"/>
        <end position="89"/>
    </location>
</feature>
<dbReference type="OrthoDB" id="5872980at2759"/>
<evidence type="ECO:0000313" key="2">
    <source>
        <dbReference type="EMBL" id="KIH46220.1"/>
    </source>
</evidence>
<reference evidence="2 3" key="1">
    <citation type="submission" date="2013-12" db="EMBL/GenBank/DDBJ databases">
        <title>Draft genome of the parsitic nematode Ancylostoma duodenale.</title>
        <authorList>
            <person name="Mitreva M."/>
        </authorList>
    </citation>
    <scope>NUCLEOTIDE SEQUENCE [LARGE SCALE GENOMIC DNA]</scope>
    <source>
        <strain evidence="2 3">Zhejiang</strain>
    </source>
</reference>
<gene>
    <name evidence="2" type="ORF">ANCDUO_23728</name>
</gene>
<keyword evidence="3" id="KW-1185">Reference proteome</keyword>
<feature type="signal peptide" evidence="1">
    <location>
        <begin position="1"/>
        <end position="21"/>
    </location>
</feature>
<organism evidence="2 3">
    <name type="scientific">Ancylostoma duodenale</name>
    <dbReference type="NCBI Taxonomy" id="51022"/>
    <lineage>
        <taxon>Eukaryota</taxon>
        <taxon>Metazoa</taxon>
        <taxon>Ecdysozoa</taxon>
        <taxon>Nematoda</taxon>
        <taxon>Chromadorea</taxon>
        <taxon>Rhabditida</taxon>
        <taxon>Rhabditina</taxon>
        <taxon>Rhabditomorpha</taxon>
        <taxon>Strongyloidea</taxon>
        <taxon>Ancylostomatidae</taxon>
        <taxon>Ancylostomatinae</taxon>
        <taxon>Ancylostoma</taxon>
    </lineage>
</organism>
<evidence type="ECO:0000313" key="3">
    <source>
        <dbReference type="Proteomes" id="UP000054047"/>
    </source>
</evidence>
<accession>A0A0C2FCE5</accession>
<sequence length="89" mass="9848">MNWLSLIFLFVCAHLLQCSSAFDFSDFEFHDIHSRFKRQDKRFLGYPGMGYPGGRPYPGGWPGGGYPGGRPYPGGWPGSGYPGGRPYPG</sequence>
<protein>
    <submittedName>
        <fullName evidence="2">Uncharacterized protein</fullName>
    </submittedName>
</protein>
<dbReference type="AlphaFoldDB" id="A0A0C2FCE5"/>
<feature type="non-terminal residue" evidence="2">
    <location>
        <position position="89"/>
    </location>
</feature>
<dbReference type="Proteomes" id="UP000054047">
    <property type="component" value="Unassembled WGS sequence"/>
</dbReference>
<name>A0A0C2FCE5_9BILA</name>
<keyword evidence="1" id="KW-0732">Signal</keyword>
<dbReference type="EMBL" id="KN769807">
    <property type="protein sequence ID" value="KIH46220.1"/>
    <property type="molecule type" value="Genomic_DNA"/>
</dbReference>
<proteinExistence type="predicted"/>
<evidence type="ECO:0000256" key="1">
    <source>
        <dbReference type="SAM" id="SignalP"/>
    </source>
</evidence>